<evidence type="ECO:0000313" key="2">
    <source>
        <dbReference type="Proteomes" id="UP001175097"/>
    </source>
</evidence>
<keyword evidence="2" id="KW-1185">Reference proteome</keyword>
<reference evidence="1" key="1">
    <citation type="submission" date="2023-03" db="EMBL/GenBank/DDBJ databases">
        <title>MT1 and MT2 Draft Genomes of Novel Species.</title>
        <authorList>
            <person name="Venkateswaran K."/>
        </authorList>
    </citation>
    <scope>NUCLEOTIDE SEQUENCE</scope>
    <source>
        <strain evidence="1">F6_3S_P_2</strain>
    </source>
</reference>
<protein>
    <submittedName>
        <fullName evidence="1">Uncharacterized protein</fullName>
    </submittedName>
</protein>
<name>A0ABT8JSQ7_9BACL</name>
<sequence length="60" mass="6727">MTRYIDLVAAKKQVAETKVFNKGKLVVGVKAIAPVKGLERKGTVVYRRKVEYGNPFMSEN</sequence>
<gene>
    <name evidence="1" type="ORF">P5G49_12010</name>
</gene>
<evidence type="ECO:0000313" key="1">
    <source>
        <dbReference type="EMBL" id="MDN4608193.1"/>
    </source>
</evidence>
<dbReference type="Proteomes" id="UP001175097">
    <property type="component" value="Unassembled WGS sequence"/>
</dbReference>
<dbReference type="EMBL" id="JAROCC010000009">
    <property type="protein sequence ID" value="MDN4608193.1"/>
    <property type="molecule type" value="Genomic_DNA"/>
</dbReference>
<comment type="caution">
    <text evidence="1">The sequence shown here is derived from an EMBL/GenBank/DDBJ whole genome shotgun (WGS) entry which is preliminary data.</text>
</comment>
<organism evidence="1 2">
    <name type="scientific">Sporosarcina highlanderae</name>
    <dbReference type="NCBI Taxonomy" id="3035916"/>
    <lineage>
        <taxon>Bacteria</taxon>
        <taxon>Bacillati</taxon>
        <taxon>Bacillota</taxon>
        <taxon>Bacilli</taxon>
        <taxon>Bacillales</taxon>
        <taxon>Caryophanaceae</taxon>
        <taxon>Sporosarcina</taxon>
    </lineage>
</organism>
<dbReference type="RefSeq" id="WP_301244113.1">
    <property type="nucleotide sequence ID" value="NZ_JAROCC010000009.1"/>
</dbReference>
<accession>A0ABT8JSQ7</accession>
<proteinExistence type="predicted"/>